<dbReference type="PANTHER" id="PTHR38849:SF1">
    <property type="entry name" value="SMALL SECRETED PROTEIN"/>
    <property type="match status" value="1"/>
</dbReference>
<organism evidence="3 4">
    <name type="scientific">Canariomyces notabilis</name>
    <dbReference type="NCBI Taxonomy" id="2074819"/>
    <lineage>
        <taxon>Eukaryota</taxon>
        <taxon>Fungi</taxon>
        <taxon>Dikarya</taxon>
        <taxon>Ascomycota</taxon>
        <taxon>Pezizomycotina</taxon>
        <taxon>Sordariomycetes</taxon>
        <taxon>Sordariomycetidae</taxon>
        <taxon>Sordariales</taxon>
        <taxon>Chaetomiaceae</taxon>
        <taxon>Canariomyces</taxon>
    </lineage>
</organism>
<feature type="region of interest" description="Disordered" evidence="1">
    <location>
        <begin position="157"/>
        <end position="178"/>
    </location>
</feature>
<keyword evidence="4" id="KW-1185">Reference proteome</keyword>
<keyword evidence="2" id="KW-0732">Signal</keyword>
<protein>
    <recommendedName>
        <fullName evidence="5">Small secreted protein</fullName>
    </recommendedName>
</protein>
<evidence type="ECO:0000313" key="3">
    <source>
        <dbReference type="EMBL" id="KAK4116438.1"/>
    </source>
</evidence>
<evidence type="ECO:0000313" key="4">
    <source>
        <dbReference type="Proteomes" id="UP001302812"/>
    </source>
</evidence>
<accession>A0AAN6YWT6</accession>
<dbReference type="AlphaFoldDB" id="A0AAN6YWT6"/>
<reference evidence="3" key="1">
    <citation type="journal article" date="2023" name="Mol. Phylogenet. Evol.">
        <title>Genome-scale phylogeny and comparative genomics of the fungal order Sordariales.</title>
        <authorList>
            <person name="Hensen N."/>
            <person name="Bonometti L."/>
            <person name="Westerberg I."/>
            <person name="Brannstrom I.O."/>
            <person name="Guillou S."/>
            <person name="Cros-Aarteil S."/>
            <person name="Calhoun S."/>
            <person name="Haridas S."/>
            <person name="Kuo A."/>
            <person name="Mondo S."/>
            <person name="Pangilinan J."/>
            <person name="Riley R."/>
            <person name="LaButti K."/>
            <person name="Andreopoulos B."/>
            <person name="Lipzen A."/>
            <person name="Chen C."/>
            <person name="Yan M."/>
            <person name="Daum C."/>
            <person name="Ng V."/>
            <person name="Clum A."/>
            <person name="Steindorff A."/>
            <person name="Ohm R.A."/>
            <person name="Martin F."/>
            <person name="Silar P."/>
            <person name="Natvig D.O."/>
            <person name="Lalanne C."/>
            <person name="Gautier V."/>
            <person name="Ament-Velasquez S.L."/>
            <person name="Kruys A."/>
            <person name="Hutchinson M.I."/>
            <person name="Powell A.J."/>
            <person name="Barry K."/>
            <person name="Miller A.N."/>
            <person name="Grigoriev I.V."/>
            <person name="Debuchy R."/>
            <person name="Gladieux P."/>
            <person name="Hiltunen Thoren M."/>
            <person name="Johannesson H."/>
        </authorList>
    </citation>
    <scope>NUCLEOTIDE SEQUENCE</scope>
    <source>
        <strain evidence="3">CBS 508.74</strain>
    </source>
</reference>
<dbReference type="PANTHER" id="PTHR38849">
    <property type="entry name" value="SMALL SECRETED PROTEIN"/>
    <property type="match status" value="1"/>
</dbReference>
<evidence type="ECO:0008006" key="5">
    <source>
        <dbReference type="Google" id="ProtNLM"/>
    </source>
</evidence>
<feature type="compositionally biased region" description="Polar residues" evidence="1">
    <location>
        <begin position="164"/>
        <end position="178"/>
    </location>
</feature>
<dbReference type="Proteomes" id="UP001302812">
    <property type="component" value="Unassembled WGS sequence"/>
</dbReference>
<reference evidence="3" key="2">
    <citation type="submission" date="2023-05" db="EMBL/GenBank/DDBJ databases">
        <authorList>
            <consortium name="Lawrence Berkeley National Laboratory"/>
            <person name="Steindorff A."/>
            <person name="Hensen N."/>
            <person name="Bonometti L."/>
            <person name="Westerberg I."/>
            <person name="Brannstrom I.O."/>
            <person name="Guillou S."/>
            <person name="Cros-Aarteil S."/>
            <person name="Calhoun S."/>
            <person name="Haridas S."/>
            <person name="Kuo A."/>
            <person name="Mondo S."/>
            <person name="Pangilinan J."/>
            <person name="Riley R."/>
            <person name="Labutti K."/>
            <person name="Andreopoulos B."/>
            <person name="Lipzen A."/>
            <person name="Chen C."/>
            <person name="Yanf M."/>
            <person name="Daum C."/>
            <person name="Ng V."/>
            <person name="Clum A."/>
            <person name="Ohm R."/>
            <person name="Martin F."/>
            <person name="Silar P."/>
            <person name="Natvig D."/>
            <person name="Lalanne C."/>
            <person name="Gautier V."/>
            <person name="Ament-Velasquez S.L."/>
            <person name="Kruys A."/>
            <person name="Hutchinson M.I."/>
            <person name="Powell A.J."/>
            <person name="Barry K."/>
            <person name="Miller A.N."/>
            <person name="Grigoriev I.V."/>
            <person name="Debuchy R."/>
            <person name="Gladieux P."/>
            <person name="Thoren M.H."/>
            <person name="Johannesson H."/>
        </authorList>
    </citation>
    <scope>NUCLEOTIDE SEQUENCE</scope>
    <source>
        <strain evidence="3">CBS 508.74</strain>
    </source>
</reference>
<dbReference type="EMBL" id="MU853333">
    <property type="protein sequence ID" value="KAK4116438.1"/>
    <property type="molecule type" value="Genomic_DNA"/>
</dbReference>
<evidence type="ECO:0000256" key="1">
    <source>
        <dbReference type="SAM" id="MobiDB-lite"/>
    </source>
</evidence>
<evidence type="ECO:0000256" key="2">
    <source>
        <dbReference type="SAM" id="SignalP"/>
    </source>
</evidence>
<dbReference type="GeneID" id="89935044"/>
<feature type="chain" id="PRO_5042933556" description="Small secreted protein" evidence="2">
    <location>
        <begin position="18"/>
        <end position="178"/>
    </location>
</feature>
<proteinExistence type="predicted"/>
<name>A0AAN6YWT6_9PEZI</name>
<comment type="caution">
    <text evidence="3">The sequence shown here is derived from an EMBL/GenBank/DDBJ whole genome shotgun (WGS) entry which is preliminary data.</text>
</comment>
<gene>
    <name evidence="3" type="ORF">N656DRAFT_701112</name>
</gene>
<dbReference type="RefSeq" id="XP_064674008.1">
    <property type="nucleotide sequence ID" value="XM_064810919.1"/>
</dbReference>
<feature type="signal peptide" evidence="2">
    <location>
        <begin position="1"/>
        <end position="17"/>
    </location>
</feature>
<sequence length="178" mass="18847">MYLKAAFLFSLLGSSLALPSRTNSPKVKRGVLTVQDYSEFQVSDGVAGNALAEVNAKFPIDQSDLASVDEEDLAILKAARETAEAAETQEGGFNEAIEAAGGDETEAGAALQRGKIKNKVLKLQLSVLALQIEAAQGKDTATKLAEQQKKLQKNIQLDEAEAGQPSTPVDFQGTSQPN</sequence>